<dbReference type="AlphaFoldDB" id="A0A6A7AZV8"/>
<reference evidence="2" key="1">
    <citation type="submission" date="2020-01" db="EMBL/GenBank/DDBJ databases">
        <authorList>
            <consortium name="DOE Joint Genome Institute"/>
            <person name="Haridas S."/>
            <person name="Albert R."/>
            <person name="Binder M."/>
            <person name="Bloem J."/>
            <person name="Labutti K."/>
            <person name="Salamov A."/>
            <person name="Andreopoulos B."/>
            <person name="Baker S.E."/>
            <person name="Barry K."/>
            <person name="Bills G."/>
            <person name="Bluhm B.H."/>
            <person name="Cannon C."/>
            <person name="Castanera R."/>
            <person name="Culley D.E."/>
            <person name="Daum C."/>
            <person name="Ezra D."/>
            <person name="Gonzalez J.B."/>
            <person name="Henrissat B."/>
            <person name="Kuo A."/>
            <person name="Liang C."/>
            <person name="Lipzen A."/>
            <person name="Lutzoni F."/>
            <person name="Magnuson J."/>
            <person name="Mondo S."/>
            <person name="Nolan M."/>
            <person name="Ohm R."/>
            <person name="Pangilinan J."/>
            <person name="Park H.-J."/>
            <person name="Ramirez L."/>
            <person name="Alfaro M."/>
            <person name="Sun H."/>
            <person name="Tritt A."/>
            <person name="Yoshinaga Y."/>
            <person name="Zwiers L.-H."/>
            <person name="Turgeon B.G."/>
            <person name="Goodwin S.B."/>
            <person name="Spatafora J.W."/>
            <person name="Crous P.W."/>
            <person name="Grigoriev I.V."/>
        </authorList>
    </citation>
    <scope>NUCLEOTIDE SEQUENCE</scope>
    <source>
        <strain evidence="2">IPT5</strain>
    </source>
</reference>
<protein>
    <recommendedName>
        <fullName evidence="1">DUF7730 domain-containing protein</fullName>
    </recommendedName>
</protein>
<evidence type="ECO:0000313" key="3">
    <source>
        <dbReference type="Proteomes" id="UP000799423"/>
    </source>
</evidence>
<organism evidence="2 3">
    <name type="scientific">Plenodomus tracheiphilus IPT5</name>
    <dbReference type="NCBI Taxonomy" id="1408161"/>
    <lineage>
        <taxon>Eukaryota</taxon>
        <taxon>Fungi</taxon>
        <taxon>Dikarya</taxon>
        <taxon>Ascomycota</taxon>
        <taxon>Pezizomycotina</taxon>
        <taxon>Dothideomycetes</taxon>
        <taxon>Pleosporomycetidae</taxon>
        <taxon>Pleosporales</taxon>
        <taxon>Pleosporineae</taxon>
        <taxon>Leptosphaeriaceae</taxon>
        <taxon>Plenodomus</taxon>
    </lineage>
</organism>
<dbReference type="EMBL" id="MU006324">
    <property type="protein sequence ID" value="KAF2847629.1"/>
    <property type="molecule type" value="Genomic_DNA"/>
</dbReference>
<accession>A0A6A7AZV8</accession>
<dbReference type="OrthoDB" id="5413827at2759"/>
<dbReference type="PANTHER" id="PTHR38790:SF4">
    <property type="entry name" value="2EXR DOMAIN-CONTAINING PROTEIN"/>
    <property type="match status" value="1"/>
</dbReference>
<dbReference type="InterPro" id="IPR056632">
    <property type="entry name" value="DUF7730"/>
</dbReference>
<dbReference type="PANTHER" id="PTHR38790">
    <property type="entry name" value="2EXR DOMAIN-CONTAINING PROTEIN-RELATED"/>
    <property type="match status" value="1"/>
</dbReference>
<evidence type="ECO:0000313" key="2">
    <source>
        <dbReference type="EMBL" id="KAF2847629.1"/>
    </source>
</evidence>
<feature type="domain" description="DUF7730" evidence="1">
    <location>
        <begin position="55"/>
        <end position="170"/>
    </location>
</feature>
<dbReference type="Pfam" id="PF24864">
    <property type="entry name" value="DUF7730"/>
    <property type="match status" value="1"/>
</dbReference>
<keyword evidence="3" id="KW-1185">Reference proteome</keyword>
<dbReference type="Proteomes" id="UP000799423">
    <property type="component" value="Unassembled WGS sequence"/>
</dbReference>
<evidence type="ECO:0000259" key="1">
    <source>
        <dbReference type="Pfam" id="PF24864"/>
    </source>
</evidence>
<proteinExistence type="predicted"/>
<name>A0A6A7AZV8_9PLEO</name>
<sequence length="299" mass="34734">MARITPAATLHPPGRTIVERKPRKNQKPWTYKKYRDGSLNLKAPAHLMRIFKVNRQQSPLLKLPAEIRNRIFAYASGGSDIYITASCYKITKVPQTLPDGQISHIMEQTYELLTTIVISGEEYRSAQEGDVIPNFHLARVCRQLYQETCLLPYQLNHFRFINQWDALFKPTGKYSGYYYNVTDLWLQLRSRAQIKVLASFAPCTEYYSAYRCRKRPIFSSRFPDLKKLDLVNYEISQGEDLNAAWSKGGWHHDKNANFEVVPPVHRRKEDRTMAAHYQISEMMKKQSVHYVAIVCAPNV</sequence>
<gene>
    <name evidence="2" type="ORF">T440DRAFT_456084</name>
</gene>